<proteinExistence type="predicted"/>
<dbReference type="Pfam" id="PF01476">
    <property type="entry name" value="LysM"/>
    <property type="match status" value="1"/>
</dbReference>
<dbReference type="PANTHER" id="PTHR33734">
    <property type="entry name" value="LYSM DOMAIN-CONTAINING GPI-ANCHORED PROTEIN 2"/>
    <property type="match status" value="1"/>
</dbReference>
<dbReference type="SMART" id="SM00257">
    <property type="entry name" value="LysM"/>
    <property type="match status" value="1"/>
</dbReference>
<sequence>MPFLAYEEENEVKQRRRLGKVLAGETLWAIAQKYGVTLQDLTRVNQITNPALIYPGQTIVIPQASKPTIEVNAYTEKFGTEGVELVNEAGEYLTY</sequence>
<dbReference type="PANTHER" id="PTHR33734:SF22">
    <property type="entry name" value="MEMBRANE-BOUND LYTIC MUREIN TRANSGLYCOSYLASE D"/>
    <property type="match status" value="1"/>
</dbReference>
<dbReference type="OrthoDB" id="9769314at2"/>
<dbReference type="SUPFAM" id="SSF54106">
    <property type="entry name" value="LysM domain"/>
    <property type="match status" value="1"/>
</dbReference>
<organism evidence="2 3">
    <name type="scientific">Paenibacillus prosopidis</name>
    <dbReference type="NCBI Taxonomy" id="630520"/>
    <lineage>
        <taxon>Bacteria</taxon>
        <taxon>Bacillati</taxon>
        <taxon>Bacillota</taxon>
        <taxon>Bacilli</taxon>
        <taxon>Bacillales</taxon>
        <taxon>Paenibacillaceae</taxon>
        <taxon>Paenibacillus</taxon>
    </lineage>
</organism>
<dbReference type="GO" id="GO:0008932">
    <property type="term" value="F:lytic endotransglycosylase activity"/>
    <property type="evidence" value="ECO:0007669"/>
    <property type="project" value="TreeGrafter"/>
</dbReference>
<dbReference type="PROSITE" id="PS51782">
    <property type="entry name" value="LYSM"/>
    <property type="match status" value="1"/>
</dbReference>
<dbReference type="CDD" id="cd00118">
    <property type="entry name" value="LysM"/>
    <property type="match status" value="1"/>
</dbReference>
<dbReference type="InterPro" id="IPR018392">
    <property type="entry name" value="LysM"/>
</dbReference>
<dbReference type="Proteomes" id="UP000252415">
    <property type="component" value="Unassembled WGS sequence"/>
</dbReference>
<protein>
    <submittedName>
        <fullName evidence="2">LysM domain-containing protein</fullName>
    </submittedName>
</protein>
<accession>A0A368WCL7</accession>
<comment type="caution">
    <text evidence="2">The sequence shown here is derived from an EMBL/GenBank/DDBJ whole genome shotgun (WGS) entry which is preliminary data.</text>
</comment>
<dbReference type="Gene3D" id="3.10.350.10">
    <property type="entry name" value="LysM domain"/>
    <property type="match status" value="1"/>
</dbReference>
<dbReference type="InterPro" id="IPR036779">
    <property type="entry name" value="LysM_dom_sf"/>
</dbReference>
<reference evidence="2 3" key="1">
    <citation type="submission" date="2018-07" db="EMBL/GenBank/DDBJ databases">
        <title>Genomic Encyclopedia of Type Strains, Phase III (KMG-III): the genomes of soil and plant-associated and newly described type strains.</title>
        <authorList>
            <person name="Whitman W."/>
        </authorList>
    </citation>
    <scope>NUCLEOTIDE SEQUENCE [LARGE SCALE GENOMIC DNA]</scope>
    <source>
        <strain evidence="2 3">CECT 7506</strain>
    </source>
</reference>
<dbReference type="EMBL" id="QPJD01000001">
    <property type="protein sequence ID" value="RCW51877.1"/>
    <property type="molecule type" value="Genomic_DNA"/>
</dbReference>
<evidence type="ECO:0000259" key="1">
    <source>
        <dbReference type="PROSITE" id="PS51782"/>
    </source>
</evidence>
<evidence type="ECO:0000313" key="2">
    <source>
        <dbReference type="EMBL" id="RCW51877.1"/>
    </source>
</evidence>
<evidence type="ECO:0000313" key="3">
    <source>
        <dbReference type="Proteomes" id="UP000252415"/>
    </source>
</evidence>
<keyword evidence="3" id="KW-1185">Reference proteome</keyword>
<name>A0A368WCL7_9BACL</name>
<dbReference type="AlphaFoldDB" id="A0A368WCL7"/>
<gene>
    <name evidence="2" type="ORF">DFP97_101221</name>
</gene>
<feature type="domain" description="LysM" evidence="1">
    <location>
        <begin position="17"/>
        <end position="61"/>
    </location>
</feature>